<feature type="transmembrane region" description="Helical" evidence="1">
    <location>
        <begin position="21"/>
        <end position="41"/>
    </location>
</feature>
<evidence type="ECO:0000313" key="2">
    <source>
        <dbReference type="EMBL" id="MFB9578680.1"/>
    </source>
</evidence>
<sequence length="68" mass="7223">MSARTYTRSPRPASAGVEIRLPWWAIALPSVAFAALLLMIVGSGQAHAATGDPAIGRLLQRIVDLLIL</sequence>
<comment type="caution">
    <text evidence="2">The sequence shown here is derived from an EMBL/GenBank/DDBJ whole genome shotgun (WGS) entry which is preliminary data.</text>
</comment>
<reference evidence="2 3" key="1">
    <citation type="submission" date="2024-09" db="EMBL/GenBank/DDBJ databases">
        <authorList>
            <person name="Sun Q."/>
            <person name="Mori K."/>
        </authorList>
    </citation>
    <scope>NUCLEOTIDE SEQUENCE [LARGE SCALE GENOMIC DNA]</scope>
    <source>
        <strain evidence="2 3">JCM 3331</strain>
    </source>
</reference>
<dbReference type="RefSeq" id="WP_266987206.1">
    <property type="nucleotide sequence ID" value="NZ_BAAAXD010000023.1"/>
</dbReference>
<organism evidence="2 3">
    <name type="scientific">Streptomyces yanii</name>
    <dbReference type="NCBI Taxonomy" id="78510"/>
    <lineage>
        <taxon>Bacteria</taxon>
        <taxon>Bacillati</taxon>
        <taxon>Actinomycetota</taxon>
        <taxon>Actinomycetes</taxon>
        <taxon>Kitasatosporales</taxon>
        <taxon>Streptomycetaceae</taxon>
        <taxon>Streptomyces</taxon>
    </lineage>
</organism>
<dbReference type="EMBL" id="JBHMCG010000189">
    <property type="protein sequence ID" value="MFB9578680.1"/>
    <property type="molecule type" value="Genomic_DNA"/>
</dbReference>
<protein>
    <submittedName>
        <fullName evidence="2">Uncharacterized protein</fullName>
    </submittedName>
</protein>
<accession>A0ABV5RLE2</accession>
<keyword evidence="1" id="KW-0472">Membrane</keyword>
<keyword evidence="3" id="KW-1185">Reference proteome</keyword>
<dbReference type="Proteomes" id="UP001589710">
    <property type="component" value="Unassembled WGS sequence"/>
</dbReference>
<name>A0ABV5RLE2_9ACTN</name>
<gene>
    <name evidence="2" type="ORF">ACFFTL_42060</name>
</gene>
<keyword evidence="1" id="KW-0812">Transmembrane</keyword>
<evidence type="ECO:0000313" key="3">
    <source>
        <dbReference type="Proteomes" id="UP001589710"/>
    </source>
</evidence>
<proteinExistence type="predicted"/>
<keyword evidence="1" id="KW-1133">Transmembrane helix</keyword>
<evidence type="ECO:0000256" key="1">
    <source>
        <dbReference type="SAM" id="Phobius"/>
    </source>
</evidence>